<evidence type="ECO:0000313" key="2">
    <source>
        <dbReference type="Proteomes" id="UP000245626"/>
    </source>
</evidence>
<keyword evidence="2" id="KW-1185">Reference proteome</keyword>
<protein>
    <submittedName>
        <fullName evidence="1">Uncharacterized protein</fullName>
    </submittedName>
</protein>
<proteinExistence type="predicted"/>
<sequence>MPRAPLSPSTSANMDGLVQSLRGVADHTSSTQPTQAKFTTLPLEVLNLILSEPCLGLPDLARLCLVHPSLAPSARLAASRHRCEMILRRHLGFQGKDILSFSDWCNVSTNWSARERPWESFSSSGDILVEDIVSLATFFSMIARWAYTSNAGFPQLVSGSLPGDSLLQSNENFRPMRRPGLYEAHRAFLLACSTVLAATRALTRRVRTAVGRERESAEYAHLNAAQKEERLRQEFVELRAALVRCDPLTTHTERIRSSHAAKRTHTRETWSHGRTVNSTQDCFKWDCACKDATWATWYQVAWDFLTQRYRRFLGPQDIAFISYRSILSSVSAFPTSLSPQKKLPDLHSPPPSTSSSGPLLLSTHLNPDSMLFSMRESATFEQTRAWFGLSEHGRAPGLARLWAGNVGYGWGEGGAMWQESSRMAAEARLSSSVTRAVASTALANGGSTSRPGRPFSLPEPRLRPPYSLSRSLNQSEPIEVVLLCHARWRARTLGRLLDSIGNEVTPADATKKGWEKEVQPNQVEDFRSRQASSFDIHFVRRALQIQQWATEGFAATPGAFGGPSISSSSVQSDGQGEASAPSAAMAGAVHPSTPFSVAQAADDRDGIKASIGRLVSGLASAIWSSSDGVRSDSASNRVARNTDLAWLSIAATIRPFIGFEPPSENAVATKPSTEKLDSNVQAFGQAELCVRKALGNLHEGLLPPASWLASTTRKESDNTCRPGPSSSFAEDRTQGLLLPLCPERSDFMAPAPPVNSRFQKVYISDGTPAGAPNVGPRSPEGILTTNSPSSRGTRLPSILGLRRRSTRDREAEADHHVTYLGSNSTLNPPRRAEESSAFTGEPGRSPSPTLPPPTSSIPFCNRNPSLQTWTGIEPLNELLDDGERDQGWEWRMADQVLAVGGFFTVFTFTLILLGLFSVRGF</sequence>
<reference evidence="1 2" key="1">
    <citation type="journal article" date="2018" name="Mol. Biol. Evol.">
        <title>Broad Genomic Sampling Reveals a Smut Pathogenic Ancestry of the Fungal Clade Ustilaginomycotina.</title>
        <authorList>
            <person name="Kijpornyongpan T."/>
            <person name="Mondo S.J."/>
            <person name="Barry K."/>
            <person name="Sandor L."/>
            <person name="Lee J."/>
            <person name="Lipzen A."/>
            <person name="Pangilinan J."/>
            <person name="LaButti K."/>
            <person name="Hainaut M."/>
            <person name="Henrissat B."/>
            <person name="Grigoriev I.V."/>
            <person name="Spatafora J.W."/>
            <person name="Aime M.C."/>
        </authorList>
    </citation>
    <scope>NUCLEOTIDE SEQUENCE [LARGE SCALE GENOMIC DNA]</scope>
    <source>
        <strain evidence="1 2">SA 807</strain>
    </source>
</reference>
<gene>
    <name evidence="1" type="ORF">IE53DRAFT_142097</name>
</gene>
<organism evidence="1 2">
    <name type="scientific">Violaceomyces palustris</name>
    <dbReference type="NCBI Taxonomy" id="1673888"/>
    <lineage>
        <taxon>Eukaryota</taxon>
        <taxon>Fungi</taxon>
        <taxon>Dikarya</taxon>
        <taxon>Basidiomycota</taxon>
        <taxon>Ustilaginomycotina</taxon>
        <taxon>Ustilaginomycetes</taxon>
        <taxon>Violaceomycetales</taxon>
        <taxon>Violaceomycetaceae</taxon>
        <taxon>Violaceomyces</taxon>
    </lineage>
</organism>
<name>A0ACD0NUM5_9BASI</name>
<accession>A0ACD0NUM5</accession>
<dbReference type="Proteomes" id="UP000245626">
    <property type="component" value="Unassembled WGS sequence"/>
</dbReference>
<evidence type="ECO:0000313" key="1">
    <source>
        <dbReference type="EMBL" id="PWN49467.1"/>
    </source>
</evidence>
<dbReference type="EMBL" id="KZ820046">
    <property type="protein sequence ID" value="PWN49467.1"/>
    <property type="molecule type" value="Genomic_DNA"/>
</dbReference>